<feature type="region of interest" description="Disordered" evidence="6">
    <location>
        <begin position="764"/>
        <end position="793"/>
    </location>
</feature>
<dbReference type="KEGG" id="clv:102094646"/>
<dbReference type="InterPro" id="IPR013087">
    <property type="entry name" value="Znf_C2H2_type"/>
</dbReference>
<feature type="compositionally biased region" description="Polar residues" evidence="6">
    <location>
        <begin position="28"/>
        <end position="46"/>
    </location>
</feature>
<dbReference type="InterPro" id="IPR036236">
    <property type="entry name" value="Znf_C2H2_sf"/>
</dbReference>
<feature type="compositionally biased region" description="Polar residues" evidence="6">
    <location>
        <begin position="333"/>
        <end position="353"/>
    </location>
</feature>
<protein>
    <submittedName>
        <fullName evidence="8">Zinc finger protein 831</fullName>
    </submittedName>
</protein>
<evidence type="ECO:0000256" key="1">
    <source>
        <dbReference type="ARBA" id="ARBA00022723"/>
    </source>
</evidence>
<dbReference type="EMBL" id="AKCR02000035">
    <property type="protein sequence ID" value="PKK25167.1"/>
    <property type="molecule type" value="Genomic_DNA"/>
</dbReference>
<feature type="region of interest" description="Disordered" evidence="6">
    <location>
        <begin position="14"/>
        <end position="47"/>
    </location>
</feature>
<evidence type="ECO:0000256" key="3">
    <source>
        <dbReference type="ARBA" id="ARBA00022771"/>
    </source>
</evidence>
<evidence type="ECO:0000256" key="4">
    <source>
        <dbReference type="ARBA" id="ARBA00022833"/>
    </source>
</evidence>
<evidence type="ECO:0000313" key="9">
    <source>
        <dbReference type="Proteomes" id="UP000053872"/>
    </source>
</evidence>
<dbReference type="GeneID" id="102094646"/>
<dbReference type="GO" id="GO:0008270">
    <property type="term" value="F:zinc ion binding"/>
    <property type="evidence" value="ECO:0007669"/>
    <property type="project" value="UniProtKB-KW"/>
</dbReference>
<evidence type="ECO:0000256" key="6">
    <source>
        <dbReference type="SAM" id="MobiDB-lite"/>
    </source>
</evidence>
<feature type="region of interest" description="Disordered" evidence="6">
    <location>
        <begin position="1532"/>
        <end position="1563"/>
    </location>
</feature>
<reference evidence="8 9" key="1">
    <citation type="journal article" date="2013" name="Science">
        <title>Genomic diversity and evolution of the head crest in the rock pigeon.</title>
        <authorList>
            <person name="Shapiro M.D."/>
            <person name="Kronenberg Z."/>
            <person name="Li C."/>
            <person name="Domyan E.T."/>
            <person name="Pan H."/>
            <person name="Campbell M."/>
            <person name="Tan H."/>
            <person name="Huff C.D."/>
            <person name="Hu H."/>
            <person name="Vickrey A.I."/>
            <person name="Nielsen S.C."/>
            <person name="Stringham S.A."/>
            <person name="Hu H."/>
            <person name="Willerslev E."/>
            <person name="Gilbert M.T."/>
            <person name="Yandell M."/>
            <person name="Zhang G."/>
            <person name="Wang J."/>
        </authorList>
    </citation>
    <scope>NUCLEOTIDE SEQUENCE [LARGE SCALE GENOMIC DNA]</scope>
    <source>
        <tissue evidence="8">Blood</tissue>
    </source>
</reference>
<feature type="domain" description="C2H2-type" evidence="7">
    <location>
        <begin position="186"/>
        <end position="215"/>
    </location>
</feature>
<feature type="region of interest" description="Disordered" evidence="6">
    <location>
        <begin position="372"/>
        <end position="419"/>
    </location>
</feature>
<dbReference type="PROSITE" id="PS50157">
    <property type="entry name" value="ZINC_FINGER_C2H2_2"/>
    <property type="match status" value="2"/>
</dbReference>
<feature type="compositionally biased region" description="Polar residues" evidence="6">
    <location>
        <begin position="1532"/>
        <end position="1545"/>
    </location>
</feature>
<dbReference type="FunFam" id="3.30.160.60:FF:000710">
    <property type="entry name" value="Zinc finger protein 768"/>
    <property type="match status" value="1"/>
</dbReference>
<feature type="region of interest" description="Disordered" evidence="6">
    <location>
        <begin position="1640"/>
        <end position="1660"/>
    </location>
</feature>
<dbReference type="CTD" id="128611"/>
<feature type="region of interest" description="Disordered" evidence="6">
    <location>
        <begin position="828"/>
        <end position="860"/>
    </location>
</feature>
<feature type="region of interest" description="Disordered" evidence="6">
    <location>
        <begin position="1717"/>
        <end position="1772"/>
    </location>
</feature>
<dbReference type="PROSITE" id="PS00028">
    <property type="entry name" value="ZINC_FINGER_C2H2_1"/>
    <property type="match status" value="2"/>
</dbReference>
<feature type="compositionally biased region" description="Polar residues" evidence="6">
    <location>
        <begin position="841"/>
        <end position="851"/>
    </location>
</feature>
<feature type="compositionally biased region" description="Polar residues" evidence="6">
    <location>
        <begin position="1727"/>
        <end position="1745"/>
    </location>
</feature>
<dbReference type="SUPFAM" id="SSF57667">
    <property type="entry name" value="beta-beta-alpha zinc fingers"/>
    <property type="match status" value="1"/>
</dbReference>
<feature type="region of interest" description="Disordered" evidence="6">
    <location>
        <begin position="1672"/>
        <end position="1695"/>
    </location>
</feature>
<feature type="compositionally biased region" description="Low complexity" evidence="6">
    <location>
        <begin position="1097"/>
        <end position="1108"/>
    </location>
</feature>
<dbReference type="PANTHER" id="PTHR47166">
    <property type="entry name" value="ZINC FINGER PROTEIN 831"/>
    <property type="match status" value="1"/>
</dbReference>
<keyword evidence="2" id="KW-0677">Repeat</keyword>
<comment type="caution">
    <text evidence="8">The sequence shown here is derived from an EMBL/GenBank/DDBJ whole genome shotgun (WGS) entry which is preliminary data.</text>
</comment>
<feature type="region of interest" description="Disordered" evidence="6">
    <location>
        <begin position="210"/>
        <end position="246"/>
    </location>
</feature>
<keyword evidence="4" id="KW-0862">Zinc</keyword>
<proteinExistence type="predicted"/>
<feature type="domain" description="C2H2-type" evidence="7">
    <location>
        <begin position="158"/>
        <end position="185"/>
    </location>
</feature>
<feature type="region of interest" description="Disordered" evidence="6">
    <location>
        <begin position="280"/>
        <end position="355"/>
    </location>
</feature>
<gene>
    <name evidence="8" type="primary">ZNF831</name>
    <name evidence="8" type="ORF">A306_00008311</name>
</gene>
<feature type="compositionally biased region" description="Polar residues" evidence="6">
    <location>
        <begin position="234"/>
        <end position="246"/>
    </location>
</feature>
<feature type="compositionally biased region" description="Polar residues" evidence="6">
    <location>
        <begin position="210"/>
        <end position="221"/>
    </location>
</feature>
<organism evidence="8 9">
    <name type="scientific">Columba livia</name>
    <name type="common">Rock dove</name>
    <dbReference type="NCBI Taxonomy" id="8932"/>
    <lineage>
        <taxon>Eukaryota</taxon>
        <taxon>Metazoa</taxon>
        <taxon>Chordata</taxon>
        <taxon>Craniata</taxon>
        <taxon>Vertebrata</taxon>
        <taxon>Euteleostomi</taxon>
        <taxon>Archelosauria</taxon>
        <taxon>Archosauria</taxon>
        <taxon>Dinosauria</taxon>
        <taxon>Saurischia</taxon>
        <taxon>Theropoda</taxon>
        <taxon>Coelurosauria</taxon>
        <taxon>Aves</taxon>
        <taxon>Neognathae</taxon>
        <taxon>Neoaves</taxon>
        <taxon>Columbimorphae</taxon>
        <taxon>Columbiformes</taxon>
        <taxon>Columbidae</taxon>
        <taxon>Columba</taxon>
    </lineage>
</organism>
<evidence type="ECO:0000259" key="7">
    <source>
        <dbReference type="PROSITE" id="PS50157"/>
    </source>
</evidence>
<dbReference type="STRING" id="8932.A0A2I0M653"/>
<feature type="compositionally biased region" description="Polar residues" evidence="6">
    <location>
        <begin position="372"/>
        <end position="392"/>
    </location>
</feature>
<keyword evidence="1" id="KW-0479">Metal-binding</keyword>
<feature type="region of interest" description="Disordered" evidence="6">
    <location>
        <begin position="1846"/>
        <end position="1865"/>
    </location>
</feature>
<keyword evidence="3 5" id="KW-0863">Zinc-finger</keyword>
<sequence>MSIWGITLAMEAQQQPGSTAAPADRPVPTSSLQPAQGSADLSQGSAVPQREQALSQPLYLKALTIPLYQPIQAGCFQPNSQLVTARSCVNLDSSNIPLILNPLVPSEGTDQSQSVFQKQLGQTLTLNIVSTLPVLSSPHSCVNASIGSPGKSKKAGKYICKHCGRDCLKPSVLEKHIRSHTGERPFPCTTCGIAFKTQSNLYKHRRTQTHVNNTRLPSDSDSGGILEQNEKSTESITSHQGSKLLSSTCEDKQIQMKQRSSETGAVTDTKKLLNDLSLPATSNSSFASENQETTNQAFSSEANQGVPEREPQSLSSPGALPSGQCQRKKIQEQRTPTANKHIQLQRQQATSSEKQWDYKPFDCKLKKCESTDSGYLSRSDSTEQQMASSSPLHSLYEHSTELENETALSSSRCPSGSSAKLDAAEKATALMLEKKRLEEHISNLISHNKSVVDDTHLDNVRPRKTVLSKQGSIDLPMPYTYKDSFHFDIRTCDGNRKKNLSLCSAKSTFAPLEKSKPMFFHSVPTQFSTTIDTVPVTRSNSLPFVEGTRMVHDKAGFSKPLSLTKQSANTGTAGLLPGNNLAASSVDFPNSHPRALVRQTAVDDLPLSNVADHSSLSEELQGSKKLGAGEVISAKNKKHNQRKLKMFSQEKWQMYGDETFKKIYQKMKSSQNAKKIKQRGNKIPDIISFTPDSKESVSSTEITEERDGRSSVSDSLSSLVATGLNTGKSETCTNGNHFLQNVSSEETTDSLTYVMQPSCSVNADARTVTSNSSPEPSGSDTDKSTAGSSTLRAPSSCELRLQNTLCQLNANRRNDACLPVQSRKWENLSPGKESSAFESGCKSTSNNYENQSRNKESGQHALTPSWVHCNSREVAGKSQNLPSERKKLKFEVEKTQNIISNSCPSPSSESNAVNEAERAYCTVTQGLSTALVKFSSKAEEQKLSTGNNESTGGTENVDYMKTIKLPPKALDCSDVNLLSHSAGISKASFVGFLGPELRGSDCNSFALHNATEKDVKTCLVKTGAKVPLSSDNAADVSSKIHHLQSGHLSPVPQQNAFSPKYILKLPQDKGASDWSLLLRSEEKIPPCTPVTDTLANPPCSSHSGSPSSHSDDVFWSPLKSEARQKASEGEPGQNAHTNWKTPVFCSPVSSENTNNLATADNTFYNQNFRQQDVVRDAWKNKQNKNKLNYQRQTEEKWMSITTCSAQTPKKKICFTSMYPSGFFISADIKEERKVLHHLSSGSDSVITTSASSKGAEPRTGRDRAGGLCVLKDALPTLQDTQHSRSLTDNPTSFCCSFGTFYCHALTTHCKEFPVLPHSNLTCYSRHLSVSSTKSTFPSLNAEPRLTWCCLTRSLPLPAEQRGSADSAYSSMHPCAKESSNECALSKYDLSIFKMKNISKTLAYGLTNRSLRTWVSSFSKGQQMQELSSAAPGGAIKNVSEQKKKTVVCKKEKLLTNKLKRSHKQKKIKVTPKWYRGRHVQGYAQLKINRLSKRHCFPNRTLDALKKGYSSQPCALNKYKKCHSPQSKVQENYLHQQKDTSCSTSDKPLCRRKKEGKNNSGIFSHTENLNHVKQKDKMDKKDISGQTREQHTRTNFSFQNVTAPLERPMTAHSFPPTVSPTTQQGSSDVETCCLVTQPLVRQRSAPGEPEPHVHSDSMASSCWPCPSNFTNTGTGDPLDSTNSETTDPPSSHLEASQENILHVESESQRFGALDPVIQASGTEKPPTEENTYASPKENSTANSQPGCSHLLGSKAEPLPESVTRAKSPSAEYTGRATFSQKILDLHASADKNGAHLQSHGAARPRGTAAATFTKPQITLRSSEFQSYSATPSKTYKKRGLEMMRKQTRVEYDDTSSDDEDRLVIEI</sequence>
<dbReference type="Gene3D" id="3.30.160.60">
    <property type="entry name" value="Classic Zinc Finger"/>
    <property type="match status" value="2"/>
</dbReference>
<accession>A0A2I0M653</accession>
<feature type="region of interest" description="Disordered" evidence="6">
    <location>
        <begin position="1088"/>
        <end position="1114"/>
    </location>
</feature>
<dbReference type="PANTHER" id="PTHR47166:SF1">
    <property type="entry name" value="ZINC FINGER PROTEIN 831"/>
    <property type="match status" value="1"/>
</dbReference>
<dbReference type="InParanoid" id="A0A2I0M653"/>
<name>A0A2I0M653_COLLI</name>
<feature type="compositionally biased region" description="Polar residues" evidence="6">
    <location>
        <begin position="406"/>
        <end position="418"/>
    </location>
</feature>
<evidence type="ECO:0000256" key="2">
    <source>
        <dbReference type="ARBA" id="ARBA00022737"/>
    </source>
</evidence>
<dbReference type="SMART" id="SM00355">
    <property type="entry name" value="ZnF_C2H2"/>
    <property type="match status" value="2"/>
</dbReference>
<evidence type="ECO:0000256" key="5">
    <source>
        <dbReference type="PROSITE-ProRule" id="PRU00042"/>
    </source>
</evidence>
<feature type="compositionally biased region" description="Polar residues" evidence="6">
    <location>
        <begin position="280"/>
        <end position="303"/>
    </location>
</feature>
<dbReference type="Proteomes" id="UP000053872">
    <property type="component" value="Unassembled WGS sequence"/>
</dbReference>
<dbReference type="Pfam" id="PF00096">
    <property type="entry name" value="zf-C2H2"/>
    <property type="match status" value="1"/>
</dbReference>
<feature type="region of interest" description="Disordered" evidence="6">
    <location>
        <begin position="671"/>
        <end position="715"/>
    </location>
</feature>
<evidence type="ECO:0000313" key="8">
    <source>
        <dbReference type="EMBL" id="PKK25167.1"/>
    </source>
</evidence>
<keyword evidence="9" id="KW-1185">Reference proteome</keyword>